<dbReference type="PROSITE" id="PS00913">
    <property type="entry name" value="ADH_IRON_1"/>
    <property type="match status" value="1"/>
</dbReference>
<evidence type="ECO:0000313" key="7">
    <source>
        <dbReference type="EMBL" id="MBB6056192.1"/>
    </source>
</evidence>
<dbReference type="CDD" id="cd08188">
    <property type="entry name" value="PDDH"/>
    <property type="match status" value="1"/>
</dbReference>
<dbReference type="Gene3D" id="1.20.1090.10">
    <property type="entry name" value="Dehydroquinate synthase-like - alpha domain"/>
    <property type="match status" value="1"/>
</dbReference>
<dbReference type="AlphaFoldDB" id="A0A841GP03"/>
<comment type="caution">
    <text evidence="7">The sequence shown here is derived from an EMBL/GenBank/DDBJ whole genome shotgun (WGS) entry which is preliminary data.</text>
</comment>
<dbReference type="InterPro" id="IPR018211">
    <property type="entry name" value="ADH_Fe_CS"/>
</dbReference>
<dbReference type="FunFam" id="1.20.1090.10:FF:000001">
    <property type="entry name" value="Aldehyde-alcohol dehydrogenase"/>
    <property type="match status" value="1"/>
</dbReference>
<proteinExistence type="inferred from homology"/>
<dbReference type="InterPro" id="IPR056798">
    <property type="entry name" value="ADH_Fe_C"/>
</dbReference>
<dbReference type="FunFam" id="3.40.50.1970:FF:000003">
    <property type="entry name" value="Alcohol dehydrogenase, iron-containing"/>
    <property type="match status" value="1"/>
</dbReference>
<feature type="domain" description="Alcohol dehydrogenase iron-type/glycerol dehydrogenase GldA" evidence="5">
    <location>
        <begin position="8"/>
        <end position="177"/>
    </location>
</feature>
<evidence type="ECO:0000256" key="3">
    <source>
        <dbReference type="ARBA" id="ARBA00023002"/>
    </source>
</evidence>
<dbReference type="InterPro" id="IPR039697">
    <property type="entry name" value="Alcohol_dehydrogenase_Fe"/>
</dbReference>
<dbReference type="GO" id="GO:0004022">
    <property type="term" value="F:alcohol dehydrogenase (NAD+) activity"/>
    <property type="evidence" value="ECO:0007669"/>
    <property type="project" value="TreeGrafter"/>
</dbReference>
<dbReference type="GO" id="GO:0046872">
    <property type="term" value="F:metal ion binding"/>
    <property type="evidence" value="ECO:0007669"/>
    <property type="project" value="InterPro"/>
</dbReference>
<evidence type="ECO:0000259" key="6">
    <source>
        <dbReference type="Pfam" id="PF25137"/>
    </source>
</evidence>
<dbReference type="PROSITE" id="PS00060">
    <property type="entry name" value="ADH_IRON_2"/>
    <property type="match status" value="1"/>
</dbReference>
<feature type="domain" description="Fe-containing alcohol dehydrogenase-like C-terminal" evidence="6">
    <location>
        <begin position="188"/>
        <end position="383"/>
    </location>
</feature>
<evidence type="ECO:0000256" key="4">
    <source>
        <dbReference type="ARBA" id="ARBA00023027"/>
    </source>
</evidence>
<keyword evidence="4" id="KW-0520">NAD</keyword>
<organism evidence="7 8">
    <name type="scientific">Tolumonas osonensis</name>
    <dbReference type="NCBI Taxonomy" id="675874"/>
    <lineage>
        <taxon>Bacteria</taxon>
        <taxon>Pseudomonadati</taxon>
        <taxon>Pseudomonadota</taxon>
        <taxon>Gammaproteobacteria</taxon>
        <taxon>Aeromonadales</taxon>
        <taxon>Aeromonadaceae</taxon>
        <taxon>Tolumonas</taxon>
    </lineage>
</organism>
<sequence>MAFALCLPQISLSGENALVDLVAHLLNKSIRRPLIVTEQALLKIGLLDGLISSLRDAGFSPVIFDGVLANPTDKVAEAAFSAFKAGQCDSLIGFGGGSAMDTAKAVRAMAANPDKSIYSFEGIGKVGKVGPFMACVSTTSGTAAEVTSNAVITDTNRKVKMVIIDSALIPEIAVNDPALMVGLPAAVTAATGMDALTHAIEAYVSVGAHVLTDHSALAAIKVIAEYLPQAVDNGKDLTAREMMAHGQFLAGMAFNSAGLGYVHSLAHQPGATHNLPHGVCNAIMLPVVCEFNLPVKEARFADIATAMGVDTHAMTTSEAAKAAIAAIRTLSERVGIPAGLSALGIKQSDLAGWVDAAQADPCSGCAPRKASNEELLALYQAAF</sequence>
<evidence type="ECO:0000256" key="2">
    <source>
        <dbReference type="ARBA" id="ARBA00007358"/>
    </source>
</evidence>
<name>A0A841GP03_9GAMM</name>
<dbReference type="Proteomes" id="UP000585721">
    <property type="component" value="Unassembled WGS sequence"/>
</dbReference>
<comment type="similarity">
    <text evidence="2">Belongs to the iron-containing alcohol dehydrogenase family.</text>
</comment>
<dbReference type="SUPFAM" id="SSF56796">
    <property type="entry name" value="Dehydroquinate synthase-like"/>
    <property type="match status" value="1"/>
</dbReference>
<dbReference type="Gene3D" id="3.40.50.1970">
    <property type="match status" value="1"/>
</dbReference>
<protein>
    <submittedName>
        <fullName evidence="7">Alcohol dehydrogenase class IV</fullName>
    </submittedName>
</protein>
<evidence type="ECO:0000259" key="5">
    <source>
        <dbReference type="Pfam" id="PF00465"/>
    </source>
</evidence>
<reference evidence="7 8" key="1">
    <citation type="submission" date="2020-08" db="EMBL/GenBank/DDBJ databases">
        <title>Genomic Encyclopedia of Type Strains, Phase IV (KMG-IV): sequencing the most valuable type-strain genomes for metagenomic binning, comparative biology and taxonomic classification.</title>
        <authorList>
            <person name="Goeker M."/>
        </authorList>
    </citation>
    <scope>NUCLEOTIDE SEQUENCE [LARGE SCALE GENOMIC DNA]</scope>
    <source>
        <strain evidence="7 8">DSM 22975</strain>
    </source>
</reference>
<comment type="cofactor">
    <cofactor evidence="1">
        <name>Fe cation</name>
        <dbReference type="ChEBI" id="CHEBI:24875"/>
    </cofactor>
</comment>
<keyword evidence="8" id="KW-1185">Reference proteome</keyword>
<dbReference type="Pfam" id="PF00465">
    <property type="entry name" value="Fe-ADH"/>
    <property type="match status" value="1"/>
</dbReference>
<keyword evidence="3" id="KW-0560">Oxidoreductase</keyword>
<dbReference type="PANTHER" id="PTHR11496">
    <property type="entry name" value="ALCOHOL DEHYDROGENASE"/>
    <property type="match status" value="1"/>
</dbReference>
<evidence type="ECO:0000256" key="1">
    <source>
        <dbReference type="ARBA" id="ARBA00001962"/>
    </source>
</evidence>
<dbReference type="PANTHER" id="PTHR11496:SF102">
    <property type="entry name" value="ALCOHOL DEHYDROGENASE 4"/>
    <property type="match status" value="1"/>
</dbReference>
<dbReference type="InterPro" id="IPR001670">
    <property type="entry name" value="ADH_Fe/GldA"/>
</dbReference>
<accession>A0A841GP03</accession>
<evidence type="ECO:0000313" key="8">
    <source>
        <dbReference type="Proteomes" id="UP000585721"/>
    </source>
</evidence>
<gene>
    <name evidence="7" type="ORF">HNR75_002124</name>
</gene>
<dbReference type="Pfam" id="PF25137">
    <property type="entry name" value="ADH_Fe_C"/>
    <property type="match status" value="1"/>
</dbReference>
<dbReference type="EMBL" id="JACHGR010000007">
    <property type="protein sequence ID" value="MBB6056192.1"/>
    <property type="molecule type" value="Genomic_DNA"/>
</dbReference>
<dbReference type="RefSeq" id="WP_188026922.1">
    <property type="nucleotide sequence ID" value="NZ_JACHGR010000007.1"/>
</dbReference>